<evidence type="ECO:0000256" key="2">
    <source>
        <dbReference type="SAM" id="Coils"/>
    </source>
</evidence>
<dbReference type="PANTHER" id="PTHR32123:SF13">
    <property type="entry name" value="BICAUDAL D-RELATED PROTEIN HOMOLOG"/>
    <property type="match status" value="1"/>
</dbReference>
<dbReference type="Proteomes" id="UP000000305">
    <property type="component" value="Unassembled WGS sequence"/>
</dbReference>
<reference evidence="4 5" key="1">
    <citation type="journal article" date="2011" name="Science">
        <title>The ecoresponsive genome of Daphnia pulex.</title>
        <authorList>
            <person name="Colbourne J.K."/>
            <person name="Pfrender M.E."/>
            <person name="Gilbert D."/>
            <person name="Thomas W.K."/>
            <person name="Tucker A."/>
            <person name="Oakley T.H."/>
            <person name="Tokishita S."/>
            <person name="Aerts A."/>
            <person name="Arnold G.J."/>
            <person name="Basu M.K."/>
            <person name="Bauer D.J."/>
            <person name="Caceres C.E."/>
            <person name="Carmel L."/>
            <person name="Casola C."/>
            <person name="Choi J.H."/>
            <person name="Detter J.C."/>
            <person name="Dong Q."/>
            <person name="Dusheyko S."/>
            <person name="Eads B.D."/>
            <person name="Frohlich T."/>
            <person name="Geiler-Samerotte K.A."/>
            <person name="Gerlach D."/>
            <person name="Hatcher P."/>
            <person name="Jogdeo S."/>
            <person name="Krijgsveld J."/>
            <person name="Kriventseva E.V."/>
            <person name="Kultz D."/>
            <person name="Laforsch C."/>
            <person name="Lindquist E."/>
            <person name="Lopez J."/>
            <person name="Manak J.R."/>
            <person name="Muller J."/>
            <person name="Pangilinan J."/>
            <person name="Patwardhan R.P."/>
            <person name="Pitluck S."/>
            <person name="Pritham E.J."/>
            <person name="Rechtsteiner A."/>
            <person name="Rho M."/>
            <person name="Rogozin I.B."/>
            <person name="Sakarya O."/>
            <person name="Salamov A."/>
            <person name="Schaack S."/>
            <person name="Shapiro H."/>
            <person name="Shiga Y."/>
            <person name="Skalitzky C."/>
            <person name="Smith Z."/>
            <person name="Souvorov A."/>
            <person name="Sung W."/>
            <person name="Tang Z."/>
            <person name="Tsuchiya D."/>
            <person name="Tu H."/>
            <person name="Vos H."/>
            <person name="Wang M."/>
            <person name="Wolf Y.I."/>
            <person name="Yamagata H."/>
            <person name="Yamada T."/>
            <person name="Ye Y."/>
            <person name="Shaw J.R."/>
            <person name="Andrews J."/>
            <person name="Crease T.J."/>
            <person name="Tang H."/>
            <person name="Lucas S.M."/>
            <person name="Robertson H.M."/>
            <person name="Bork P."/>
            <person name="Koonin E.V."/>
            <person name="Zdobnov E.M."/>
            <person name="Grigoriev I.V."/>
            <person name="Lynch M."/>
            <person name="Boore J.L."/>
        </authorList>
    </citation>
    <scope>NUCLEOTIDE SEQUENCE [LARGE SCALE GENOMIC DNA]</scope>
</reference>
<organism evidence="4 5">
    <name type="scientific">Daphnia pulex</name>
    <name type="common">Water flea</name>
    <dbReference type="NCBI Taxonomy" id="6669"/>
    <lineage>
        <taxon>Eukaryota</taxon>
        <taxon>Metazoa</taxon>
        <taxon>Ecdysozoa</taxon>
        <taxon>Arthropoda</taxon>
        <taxon>Crustacea</taxon>
        <taxon>Branchiopoda</taxon>
        <taxon>Diplostraca</taxon>
        <taxon>Cladocera</taxon>
        <taxon>Anomopoda</taxon>
        <taxon>Daphniidae</taxon>
        <taxon>Daphnia</taxon>
    </lineage>
</organism>
<feature type="compositionally biased region" description="Low complexity" evidence="3">
    <location>
        <begin position="521"/>
        <end position="532"/>
    </location>
</feature>
<dbReference type="InParanoid" id="E9GS71"/>
<proteinExistence type="predicted"/>
<feature type="compositionally biased region" description="Basic and acidic residues" evidence="3">
    <location>
        <begin position="502"/>
        <end position="511"/>
    </location>
</feature>
<feature type="coiled-coil region" evidence="2">
    <location>
        <begin position="471"/>
        <end position="498"/>
    </location>
</feature>
<feature type="coiled-coil region" evidence="2">
    <location>
        <begin position="362"/>
        <end position="424"/>
    </location>
</feature>
<feature type="compositionally biased region" description="Low complexity" evidence="3">
    <location>
        <begin position="1"/>
        <end position="10"/>
    </location>
</feature>
<dbReference type="OrthoDB" id="9451547at2759"/>
<dbReference type="PhylomeDB" id="E9GS71"/>
<keyword evidence="5" id="KW-1185">Reference proteome</keyword>
<gene>
    <name evidence="4" type="ORF">DAPPUDRAFT_53920</name>
</gene>
<dbReference type="KEGG" id="dpx:DAPPUDRAFT_53920"/>
<evidence type="ECO:0000256" key="1">
    <source>
        <dbReference type="ARBA" id="ARBA00023054"/>
    </source>
</evidence>
<sequence>MEQQQQQHHQPAADLSEPVGNGSLQELYAQLVQKERDLLLAAQLGKALLEKNEELGLQNEKMAEEYSRQLEILEQEKHVLRRKVDNVEGEYESKVSELQSDVADLRRALDEQQNNVKMAERQKSSIITQLTEQNQRLTAQLKEAMKNEEQLSAQLQGLRDQFSLRKSSLQDHVGHLEIMREEIVMLTEKKTELERRLQHLLTEREGLTSNLDESSDRIVGLERQCHEQEVHLRETHRELNELRAANGSLCERLESMTRNLSSPSAPSFHHHSHSLLAEMDLSLCETVRAQRRRASLSLSSFTSSNGSGQNASVVSSASTDADGDGHGSIPRLDGKQDTGLLSYLVKDIDHLCDQCGRSPNDLLQLESELHLTQEAADRLQRNLADKTEESKRRNEEATSFKNQLTLKEVELEATREERDTARRDVRDTHLAKDEIIRRAWEVRDQAVSRKNAAEIELARTRIDVLQINSQLLEAIQQKVELSQQLDQWQVDMQQLLDDQMKSKLSKQERLRSMASAGGGAAQQSAGTTAGTANSPQQRKTKFLGLFQRS</sequence>
<dbReference type="AlphaFoldDB" id="E9GS71"/>
<dbReference type="PANTHER" id="PTHR32123">
    <property type="entry name" value="BICD FAMILY-LIKE CARGO ADAPTER"/>
    <property type="match status" value="1"/>
</dbReference>
<feature type="region of interest" description="Disordered" evidence="3">
    <location>
        <begin position="299"/>
        <end position="333"/>
    </location>
</feature>
<dbReference type="HOGENOM" id="CLU_029068_2_0_1"/>
<accession>E9GS71</accession>
<feature type="region of interest" description="Disordered" evidence="3">
    <location>
        <begin position="502"/>
        <end position="549"/>
    </location>
</feature>
<dbReference type="FunCoup" id="E9GS71">
    <property type="interactions" value="28"/>
</dbReference>
<dbReference type="OMA" id="PRQFGQY"/>
<feature type="coiled-coil region" evidence="2">
    <location>
        <begin position="63"/>
        <end position="259"/>
    </location>
</feature>
<dbReference type="SUPFAM" id="SSF57997">
    <property type="entry name" value="Tropomyosin"/>
    <property type="match status" value="1"/>
</dbReference>
<feature type="compositionally biased region" description="Low complexity" evidence="3">
    <location>
        <begin position="299"/>
        <end position="320"/>
    </location>
</feature>
<dbReference type="eggNOG" id="ENOG502QUA9">
    <property type="taxonomic scope" value="Eukaryota"/>
</dbReference>
<name>E9GS71_DAPPU</name>
<keyword evidence="1 2" id="KW-0175">Coiled coil</keyword>
<dbReference type="EMBL" id="GL732561">
    <property type="protein sequence ID" value="EFX77717.1"/>
    <property type="molecule type" value="Genomic_DNA"/>
</dbReference>
<dbReference type="Gene3D" id="1.10.287.1490">
    <property type="match status" value="1"/>
</dbReference>
<evidence type="ECO:0000313" key="5">
    <source>
        <dbReference type="Proteomes" id="UP000000305"/>
    </source>
</evidence>
<feature type="region of interest" description="Disordered" evidence="3">
    <location>
        <begin position="1"/>
        <end position="20"/>
    </location>
</feature>
<evidence type="ECO:0000313" key="4">
    <source>
        <dbReference type="EMBL" id="EFX77717.1"/>
    </source>
</evidence>
<evidence type="ECO:0000256" key="3">
    <source>
        <dbReference type="SAM" id="MobiDB-lite"/>
    </source>
</evidence>
<dbReference type="STRING" id="6669.E9GS71"/>
<evidence type="ECO:0008006" key="6">
    <source>
        <dbReference type="Google" id="ProtNLM"/>
    </source>
</evidence>
<protein>
    <recommendedName>
        <fullName evidence="6">Bicaudal D-related protein homolog</fullName>
    </recommendedName>
</protein>
<dbReference type="InterPro" id="IPR051149">
    <property type="entry name" value="Spindly/BICDR_Dynein_Adapter"/>
</dbReference>